<organism evidence="1 2">
    <name type="scientific">Ruminococcus callidus ATCC 27760</name>
    <dbReference type="NCBI Taxonomy" id="411473"/>
    <lineage>
        <taxon>Bacteria</taxon>
        <taxon>Bacillati</taxon>
        <taxon>Bacillota</taxon>
        <taxon>Clostridia</taxon>
        <taxon>Eubacteriales</taxon>
        <taxon>Oscillospiraceae</taxon>
        <taxon>Ruminococcus</taxon>
    </lineage>
</organism>
<sequence>MPITAMWGPCYGDPESIVGDNGTVDDVLEQTSFQHFTATQSGLEAFTSTYRGPASNYRLAKDYSYQMAVTLLTAGYDVLVCRVCPGAKASKTVDAYAPSGTKPHITFTAKYPGTFGNRLKISLTKASNGKYWNLITYVVDASGVTTAVENLIFVFDANAATDIIPHVSEVESDFIDISTDISVDTHAFDSNGSTTVVQQLSGGSDTMTSDSTASTAWESAKTLAETRYKSAGYTETSSCKYISAFDTAPTDSLVANTQKYKEWIYNAAYTVYDLLQDKLNYNPNRIISPGWDDQNICELTNSSESVQLTEVSPLHKKIMETAFTSRCATGFIDIPKSESRQYVSNDDSKKLGYAQMLSKVGTDVLTTDANAALYASHSALFAPWGSYKYVGASKAFTASPSFLALMLQRAMILNQSLQYEWALPTNRKHNLTVGKMNYKVSKHFLDIWQKLDGVSLNAITEIPELGLNVWGNSTLYDVLPATYQALANLSTRFLVNAVEDVVYKCGIAITFQYNNQQAYDKFYAGVTPTLDTMKNVGAIEDYYVTMAADINGLDQVNANTVIGKIYLVVNGVVNDIKVDLIALPPGSDLNQYKS</sequence>
<evidence type="ECO:0000313" key="2">
    <source>
        <dbReference type="Proteomes" id="UP000016662"/>
    </source>
</evidence>
<name>U2KYU4_9FIRM</name>
<gene>
    <name evidence="1" type="ORF">RUMCAL_00357</name>
</gene>
<dbReference type="PATRIC" id="fig|411473.3.peg.277"/>
<evidence type="ECO:0008006" key="3">
    <source>
        <dbReference type="Google" id="ProtNLM"/>
    </source>
</evidence>
<dbReference type="AlphaFoldDB" id="U2KYU4"/>
<evidence type="ECO:0000313" key="1">
    <source>
        <dbReference type="EMBL" id="ERJ97285.1"/>
    </source>
</evidence>
<dbReference type="STRING" id="411473.RUMCAL_00357"/>
<dbReference type="EMBL" id="AWVF01000031">
    <property type="protein sequence ID" value="ERJ97285.1"/>
    <property type="molecule type" value="Genomic_DNA"/>
</dbReference>
<protein>
    <recommendedName>
        <fullName evidence="3">Tail sheath protein</fullName>
    </recommendedName>
</protein>
<keyword evidence="2" id="KW-1185">Reference proteome</keyword>
<reference evidence="1 2" key="1">
    <citation type="submission" date="2013-07" db="EMBL/GenBank/DDBJ databases">
        <authorList>
            <person name="Weinstock G."/>
            <person name="Sodergren E."/>
            <person name="Wylie T."/>
            <person name="Fulton L."/>
            <person name="Fulton R."/>
            <person name="Fronick C."/>
            <person name="O'Laughlin M."/>
            <person name="Godfrey J."/>
            <person name="Miner T."/>
            <person name="Herter B."/>
            <person name="Appelbaum E."/>
            <person name="Cordes M."/>
            <person name="Lek S."/>
            <person name="Wollam A."/>
            <person name="Pepin K.H."/>
            <person name="Palsikar V.B."/>
            <person name="Mitreva M."/>
            <person name="Wilson R.K."/>
        </authorList>
    </citation>
    <scope>NUCLEOTIDE SEQUENCE [LARGE SCALE GENOMIC DNA]</scope>
    <source>
        <strain evidence="1 2">ATCC 27760</strain>
    </source>
</reference>
<proteinExistence type="predicted"/>
<accession>U2KYU4</accession>
<comment type="caution">
    <text evidence="1">The sequence shown here is derived from an EMBL/GenBank/DDBJ whole genome shotgun (WGS) entry which is preliminary data.</text>
</comment>
<dbReference type="Proteomes" id="UP000016662">
    <property type="component" value="Unassembled WGS sequence"/>
</dbReference>
<dbReference type="HOGENOM" id="CLU_459179_0_0_9"/>